<name>A0AAD4F2D5_9PEZI</name>
<evidence type="ECO:0000256" key="2">
    <source>
        <dbReference type="ARBA" id="ARBA00012729"/>
    </source>
</evidence>
<dbReference type="InterPro" id="IPR050314">
    <property type="entry name" value="Glycosyl_Hydrlase_18"/>
</dbReference>
<dbReference type="GO" id="GO:0005975">
    <property type="term" value="P:carbohydrate metabolic process"/>
    <property type="evidence" value="ECO:0007669"/>
    <property type="project" value="InterPro"/>
</dbReference>
<dbReference type="Gene3D" id="3.20.20.80">
    <property type="entry name" value="Glycosidases"/>
    <property type="match status" value="2"/>
</dbReference>
<proteinExistence type="inferred from homology"/>
<dbReference type="SUPFAM" id="SSF51445">
    <property type="entry name" value="(Trans)glycosidases"/>
    <property type="match status" value="1"/>
</dbReference>
<evidence type="ECO:0000256" key="3">
    <source>
        <dbReference type="SAM" id="SignalP"/>
    </source>
</evidence>
<feature type="domain" description="GH18" evidence="4">
    <location>
        <begin position="636"/>
        <end position="912"/>
    </location>
</feature>
<dbReference type="InterPro" id="IPR017853">
    <property type="entry name" value="GH"/>
</dbReference>
<feature type="signal peptide" evidence="3">
    <location>
        <begin position="1"/>
        <end position="20"/>
    </location>
</feature>
<dbReference type="Proteomes" id="UP001197093">
    <property type="component" value="Unassembled WGS sequence"/>
</dbReference>
<dbReference type="InterPro" id="IPR005197">
    <property type="entry name" value="Glyco_hydro_71"/>
</dbReference>
<keyword evidence="6" id="KW-1185">Reference proteome</keyword>
<dbReference type="InterPro" id="IPR029070">
    <property type="entry name" value="Chitinase_insertion_sf"/>
</dbReference>
<dbReference type="AlphaFoldDB" id="A0AAD4F2D5"/>
<dbReference type="InterPro" id="IPR011583">
    <property type="entry name" value="Chitinase_II/V-like_cat"/>
</dbReference>
<dbReference type="EC" id="3.2.1.14" evidence="2"/>
<dbReference type="Gene3D" id="3.10.50.10">
    <property type="match status" value="1"/>
</dbReference>
<dbReference type="PROSITE" id="PS51910">
    <property type="entry name" value="GH18_2"/>
    <property type="match status" value="1"/>
</dbReference>
<dbReference type="Pfam" id="PF03659">
    <property type="entry name" value="Glyco_hydro_71"/>
    <property type="match status" value="1"/>
</dbReference>
<feature type="chain" id="PRO_5041936641" description="chitinase" evidence="3">
    <location>
        <begin position="21"/>
        <end position="912"/>
    </location>
</feature>
<organism evidence="5 6">
    <name type="scientific">Staphylotrichum longicolle</name>
    <dbReference type="NCBI Taxonomy" id="669026"/>
    <lineage>
        <taxon>Eukaryota</taxon>
        <taxon>Fungi</taxon>
        <taxon>Dikarya</taxon>
        <taxon>Ascomycota</taxon>
        <taxon>Pezizomycotina</taxon>
        <taxon>Sordariomycetes</taxon>
        <taxon>Sordariomycetidae</taxon>
        <taxon>Sordariales</taxon>
        <taxon>Chaetomiaceae</taxon>
        <taxon>Staphylotrichum</taxon>
    </lineage>
</organism>
<evidence type="ECO:0000256" key="1">
    <source>
        <dbReference type="ARBA" id="ARBA00008682"/>
    </source>
</evidence>
<dbReference type="GO" id="GO:0051118">
    <property type="term" value="F:glucan endo-1,3-alpha-glucosidase activity"/>
    <property type="evidence" value="ECO:0007669"/>
    <property type="project" value="InterPro"/>
</dbReference>
<protein>
    <recommendedName>
        <fullName evidence="2">chitinase</fullName>
        <ecNumber evidence="2">3.2.1.14</ecNumber>
    </recommendedName>
</protein>
<dbReference type="CDD" id="cd11577">
    <property type="entry name" value="GH71"/>
    <property type="match status" value="1"/>
</dbReference>
<dbReference type="Pfam" id="PF00704">
    <property type="entry name" value="Glyco_hydro_18"/>
    <property type="match status" value="1"/>
</dbReference>
<keyword evidence="3" id="KW-0732">Signal</keyword>
<sequence length="912" mass="98446">MLFLATALLALLIGAGGVQGKAVFAHFMVGNTVSFDGASWTHQMNLAQNAHIDAFALNIAYGWKDNEKQIGNAFSAAASAGFKLFFSFDYAGGTEPWPLESVRTLIRTYGKHTGYYQHNGLPLVSTFEGPGQADDWKTINSGDTSCFFIPDWSSLGAGPAVRAGDGVADGLFSWAAWPTGKLNSTTYVDASYKLALGSKPYMMAVSPWFFTNMPGFDKNWLWNNGDLWYQRWQQIVSLDFEPEFLQIISWNDYGESHYIGPLDDTQYEAFDRGKSPYNYAKSMPHDGWRVHLPFYIDLYKTGTATVTEESLVIWFRKTLAGACADGETTGNTASQLQYEYSPLDLMPDCLYFSALLTGYAELRVTFGGATHVIKDWDATPDGGVGVYHASIPITSAFGSWDAVVVRNGVTIIDYNVGQGVSASCPDGITNWNPLVTYARSSAAVSAKPPRTIAQQECIEGWGPDNFGALCSFTCSYGYCPSGACVCTNKGQARTKPKSTGVAGYPANGDSNYGGLCSFACNFGFCPPYACSTTPQAPYIPETSPFNPTTCTGGQGAGSTSRLCSWTCRYGFCPMHSCTCTSQGPLKLPPAEMNVGKVTSNFGNDNGLCSFACKRGFCPSPECTSENGVASGSESVDVVVVYFLARHMSSRGCDQRPASFVPTDSVTHINVAFLWIDPDSFAVYPSRAFDVDMLQEMTSLKRQSPGLRVWISVGGWDFSNGRGSSTGTQDIFGNMAGSAANRLKFISNLALFMRQHALDGVDIDWQWPGDDDAANYALLVQEMRLYFDAHQPAGSGWGISFTTPTDAAALARYDLTTMIASANWVNLVAYDLTSTDTTTTHPSSDLRLLDSALAVFSQSRVPTSRINLGIGFFGRSYTLSSASCSTLNCAASGVGVVGSCTGTGGYMSYKEID</sequence>
<dbReference type="SUPFAM" id="SSF54556">
    <property type="entry name" value="Chitinase insertion domain"/>
    <property type="match status" value="1"/>
</dbReference>
<evidence type="ECO:0000313" key="6">
    <source>
        <dbReference type="Proteomes" id="UP001197093"/>
    </source>
</evidence>
<dbReference type="EMBL" id="JAHCVI010000001">
    <property type="protein sequence ID" value="KAG7291440.1"/>
    <property type="molecule type" value="Genomic_DNA"/>
</dbReference>
<evidence type="ECO:0000313" key="5">
    <source>
        <dbReference type="EMBL" id="KAG7291440.1"/>
    </source>
</evidence>
<reference evidence="5" key="1">
    <citation type="submission" date="2023-02" db="EMBL/GenBank/DDBJ databases">
        <authorList>
            <person name="Palmer J.M."/>
        </authorList>
    </citation>
    <scope>NUCLEOTIDE SEQUENCE</scope>
    <source>
        <strain evidence="5">FW57</strain>
    </source>
</reference>
<dbReference type="SMART" id="SM00636">
    <property type="entry name" value="Glyco_18"/>
    <property type="match status" value="1"/>
</dbReference>
<accession>A0AAD4F2D5</accession>
<comment type="caution">
    <text evidence="5">The sequence shown here is derived from an EMBL/GenBank/DDBJ whole genome shotgun (WGS) entry which is preliminary data.</text>
</comment>
<gene>
    <name evidence="5" type="ORF">NEMBOFW57_001459</name>
</gene>
<evidence type="ECO:0000259" key="4">
    <source>
        <dbReference type="PROSITE" id="PS51910"/>
    </source>
</evidence>
<dbReference type="PANTHER" id="PTHR11177">
    <property type="entry name" value="CHITINASE"/>
    <property type="match status" value="1"/>
</dbReference>
<dbReference type="GO" id="GO:0008843">
    <property type="term" value="F:endochitinase activity"/>
    <property type="evidence" value="ECO:0007669"/>
    <property type="project" value="UniProtKB-EC"/>
</dbReference>
<comment type="similarity">
    <text evidence="1">Belongs to the glycosyl hydrolase 18 family. Chitinase class V subfamily.</text>
</comment>
<dbReference type="GO" id="GO:0008061">
    <property type="term" value="F:chitin binding"/>
    <property type="evidence" value="ECO:0007669"/>
    <property type="project" value="InterPro"/>
</dbReference>
<dbReference type="PANTHER" id="PTHR11177:SF397">
    <property type="entry name" value="CHITINASE"/>
    <property type="match status" value="1"/>
</dbReference>
<dbReference type="InterPro" id="IPR001223">
    <property type="entry name" value="Glyco_hydro18_cat"/>
</dbReference>